<organism evidence="2 3">
    <name type="scientific">Catellatospora coxensis</name>
    <dbReference type="NCBI Taxonomy" id="310354"/>
    <lineage>
        <taxon>Bacteria</taxon>
        <taxon>Bacillati</taxon>
        <taxon>Actinomycetota</taxon>
        <taxon>Actinomycetes</taxon>
        <taxon>Micromonosporales</taxon>
        <taxon>Micromonosporaceae</taxon>
        <taxon>Catellatospora</taxon>
    </lineage>
</organism>
<gene>
    <name evidence="2" type="primary">gpm_3</name>
    <name evidence="2" type="ORF">Cco03nite_51880</name>
</gene>
<evidence type="ECO:0000313" key="2">
    <source>
        <dbReference type="EMBL" id="GIG08488.1"/>
    </source>
</evidence>
<reference evidence="2 3" key="1">
    <citation type="submission" date="2021-01" db="EMBL/GenBank/DDBJ databases">
        <title>Whole genome shotgun sequence of Catellatospora coxensis NBRC 107359.</title>
        <authorList>
            <person name="Komaki H."/>
            <person name="Tamura T."/>
        </authorList>
    </citation>
    <scope>NUCLEOTIDE SEQUENCE [LARGE SCALE GENOMIC DNA]</scope>
    <source>
        <strain evidence="2 3">NBRC 107359</strain>
    </source>
</reference>
<keyword evidence="3" id="KW-1185">Reference proteome</keyword>
<dbReference type="EMBL" id="BONI01000048">
    <property type="protein sequence ID" value="GIG08488.1"/>
    <property type="molecule type" value="Genomic_DNA"/>
</dbReference>
<dbReference type="RefSeq" id="WP_203694796.1">
    <property type="nucleotide sequence ID" value="NZ_BAAALC010000047.1"/>
</dbReference>
<dbReference type="Proteomes" id="UP000630887">
    <property type="component" value="Unassembled WGS sequence"/>
</dbReference>
<dbReference type="InterPro" id="IPR013078">
    <property type="entry name" value="His_Pase_superF_clade-1"/>
</dbReference>
<dbReference type="PANTHER" id="PTHR48100:SF15">
    <property type="entry name" value="SEDOHEPTULOSE 1,7-BISPHOSPHATASE"/>
    <property type="match status" value="1"/>
</dbReference>
<evidence type="ECO:0000313" key="3">
    <source>
        <dbReference type="Proteomes" id="UP000630887"/>
    </source>
</evidence>
<dbReference type="Pfam" id="PF00300">
    <property type="entry name" value="His_Phos_1"/>
    <property type="match status" value="1"/>
</dbReference>
<dbReference type="CDD" id="cd07067">
    <property type="entry name" value="HP_PGM_like"/>
    <property type="match status" value="1"/>
</dbReference>
<protein>
    <submittedName>
        <fullName evidence="2">Phosphoglycerate mutase</fullName>
    </submittedName>
</protein>
<dbReference type="InterPro" id="IPR050275">
    <property type="entry name" value="PGM_Phosphatase"/>
</dbReference>
<accession>A0A8J3KYD8</accession>
<evidence type="ECO:0000256" key="1">
    <source>
        <dbReference type="PIRSR" id="PIRSR613078-2"/>
    </source>
</evidence>
<dbReference type="Gene3D" id="3.40.50.1240">
    <property type="entry name" value="Phosphoglycerate mutase-like"/>
    <property type="match status" value="1"/>
</dbReference>
<sequence length="187" mass="20623">MREIVLLRHGQTEWSAAGRHTSFTDLSLTPEGERQATRLAGRLAGRAFAAVLCSPLQRAVRTAALAGLEITATDDDLLEWNYGAYEGRTTLEIRQERPEWTLWQYGCPGGETAAQVGARCDRVLERARTMLASGDVALVGHGHLLRALTARWLGLPAQDGALFRLETATLSVLGFEREQPVLLRWNS</sequence>
<dbReference type="GO" id="GO:0070297">
    <property type="term" value="P:regulation of phosphorelay signal transduction system"/>
    <property type="evidence" value="ECO:0007669"/>
    <property type="project" value="TreeGrafter"/>
</dbReference>
<dbReference type="AlphaFoldDB" id="A0A8J3KYD8"/>
<name>A0A8J3KYD8_9ACTN</name>
<proteinExistence type="predicted"/>
<dbReference type="PANTHER" id="PTHR48100">
    <property type="entry name" value="BROAD-SPECIFICITY PHOSPHATASE YOR283W-RELATED"/>
    <property type="match status" value="1"/>
</dbReference>
<dbReference type="GO" id="GO:0101006">
    <property type="term" value="F:protein histidine phosphatase activity"/>
    <property type="evidence" value="ECO:0007669"/>
    <property type="project" value="TreeGrafter"/>
</dbReference>
<dbReference type="InterPro" id="IPR029033">
    <property type="entry name" value="His_PPase_superfam"/>
</dbReference>
<feature type="binding site" evidence="1">
    <location>
        <position position="58"/>
    </location>
    <ligand>
        <name>substrate</name>
    </ligand>
</feature>
<dbReference type="SMART" id="SM00855">
    <property type="entry name" value="PGAM"/>
    <property type="match status" value="1"/>
</dbReference>
<dbReference type="PIRSF" id="PIRSF000709">
    <property type="entry name" value="6PFK_2-Ptase"/>
    <property type="match status" value="1"/>
</dbReference>
<dbReference type="SUPFAM" id="SSF53254">
    <property type="entry name" value="Phosphoglycerate mutase-like"/>
    <property type="match status" value="1"/>
</dbReference>
<comment type="caution">
    <text evidence="2">The sequence shown here is derived from an EMBL/GenBank/DDBJ whole genome shotgun (WGS) entry which is preliminary data.</text>
</comment>